<proteinExistence type="predicted"/>
<sequence>MRKPSPSSSSSWSTGLLLGLLIYLVATMPAVVNGHYEGDKAAAWKAQVQPRKGWNTFIAACLHKLTHQCADQLYHYIFNRQQTSDIFINCCNRMVRAGELCHRALSYSISRRSGLKKWRGHIYQRSLEGYSDCLRRV</sequence>
<protein>
    <submittedName>
        <fullName evidence="1">Uncharacterized protein</fullName>
    </submittedName>
</protein>
<gene>
    <name evidence="1" type="ORF">MLD38_034771</name>
</gene>
<dbReference type="EMBL" id="CM042889">
    <property type="protein sequence ID" value="KAI4321384.1"/>
    <property type="molecule type" value="Genomic_DNA"/>
</dbReference>
<accession>A0ACB9MDF9</accession>
<reference evidence="2" key="1">
    <citation type="journal article" date="2023" name="Front. Plant Sci.">
        <title>Chromosomal-level genome assembly of Melastoma candidum provides insights into trichome evolution.</title>
        <authorList>
            <person name="Zhong Y."/>
            <person name="Wu W."/>
            <person name="Sun C."/>
            <person name="Zou P."/>
            <person name="Liu Y."/>
            <person name="Dai S."/>
            <person name="Zhou R."/>
        </authorList>
    </citation>
    <scope>NUCLEOTIDE SEQUENCE [LARGE SCALE GENOMIC DNA]</scope>
</reference>
<comment type="caution">
    <text evidence="1">The sequence shown here is derived from an EMBL/GenBank/DDBJ whole genome shotgun (WGS) entry which is preliminary data.</text>
</comment>
<evidence type="ECO:0000313" key="2">
    <source>
        <dbReference type="Proteomes" id="UP001057402"/>
    </source>
</evidence>
<dbReference type="Proteomes" id="UP001057402">
    <property type="component" value="Chromosome 10"/>
</dbReference>
<organism evidence="1 2">
    <name type="scientific">Melastoma candidum</name>
    <dbReference type="NCBI Taxonomy" id="119954"/>
    <lineage>
        <taxon>Eukaryota</taxon>
        <taxon>Viridiplantae</taxon>
        <taxon>Streptophyta</taxon>
        <taxon>Embryophyta</taxon>
        <taxon>Tracheophyta</taxon>
        <taxon>Spermatophyta</taxon>
        <taxon>Magnoliopsida</taxon>
        <taxon>eudicotyledons</taxon>
        <taxon>Gunneridae</taxon>
        <taxon>Pentapetalae</taxon>
        <taxon>rosids</taxon>
        <taxon>malvids</taxon>
        <taxon>Myrtales</taxon>
        <taxon>Melastomataceae</taxon>
        <taxon>Melastomatoideae</taxon>
        <taxon>Melastomateae</taxon>
        <taxon>Melastoma</taxon>
    </lineage>
</organism>
<keyword evidence="2" id="KW-1185">Reference proteome</keyword>
<evidence type="ECO:0000313" key="1">
    <source>
        <dbReference type="EMBL" id="KAI4321384.1"/>
    </source>
</evidence>
<name>A0ACB9MDF9_9MYRT</name>